<dbReference type="Proteomes" id="UP000032141">
    <property type="component" value="Chromosome C4"/>
</dbReference>
<proteinExistence type="predicted"/>
<evidence type="ECO:0000256" key="1">
    <source>
        <dbReference type="SAM" id="MobiDB-lite"/>
    </source>
</evidence>
<reference evidence="2 3" key="1">
    <citation type="journal article" date="2014" name="Genome Biol.">
        <title>Transcriptome and methylome profiling reveals relics of genome dominance in the mesopolyploid Brassica oleracea.</title>
        <authorList>
            <person name="Parkin I.A."/>
            <person name="Koh C."/>
            <person name="Tang H."/>
            <person name="Robinson S.J."/>
            <person name="Kagale S."/>
            <person name="Clarke W.E."/>
            <person name="Town C.D."/>
            <person name="Nixon J."/>
            <person name="Krishnakumar V."/>
            <person name="Bidwell S.L."/>
            <person name="Denoeud F."/>
            <person name="Belcram H."/>
            <person name="Links M.G."/>
            <person name="Just J."/>
            <person name="Clarke C."/>
            <person name="Bender T."/>
            <person name="Huebert T."/>
            <person name="Mason A.S."/>
            <person name="Pires J.C."/>
            <person name="Barker G."/>
            <person name="Moore J."/>
            <person name="Walley P.G."/>
            <person name="Manoli S."/>
            <person name="Batley J."/>
            <person name="Edwards D."/>
            <person name="Nelson M.N."/>
            <person name="Wang X."/>
            <person name="Paterson A.H."/>
            <person name="King G."/>
            <person name="Bancroft I."/>
            <person name="Chalhoub B."/>
            <person name="Sharpe A.G."/>
        </authorList>
    </citation>
    <scope>NUCLEOTIDE SEQUENCE</scope>
    <source>
        <strain evidence="2 3">cv. TO1000</strain>
    </source>
</reference>
<accession>A0A0D3C224</accession>
<organism evidence="2 3">
    <name type="scientific">Brassica oleracea var. oleracea</name>
    <dbReference type="NCBI Taxonomy" id="109376"/>
    <lineage>
        <taxon>Eukaryota</taxon>
        <taxon>Viridiplantae</taxon>
        <taxon>Streptophyta</taxon>
        <taxon>Embryophyta</taxon>
        <taxon>Tracheophyta</taxon>
        <taxon>Spermatophyta</taxon>
        <taxon>Magnoliopsida</taxon>
        <taxon>eudicotyledons</taxon>
        <taxon>Gunneridae</taxon>
        <taxon>Pentapetalae</taxon>
        <taxon>rosids</taxon>
        <taxon>malvids</taxon>
        <taxon>Brassicales</taxon>
        <taxon>Brassicaceae</taxon>
        <taxon>Brassiceae</taxon>
        <taxon>Brassica</taxon>
    </lineage>
</organism>
<evidence type="ECO:0000313" key="3">
    <source>
        <dbReference type="Proteomes" id="UP000032141"/>
    </source>
</evidence>
<dbReference type="EnsemblPlants" id="Bo4g158590.1">
    <property type="protein sequence ID" value="Bo4g158590.1"/>
    <property type="gene ID" value="Bo4g158590"/>
</dbReference>
<dbReference type="AlphaFoldDB" id="A0A0D3C224"/>
<sequence length="183" mass="20929">MAAQQAGYEAQRRLNQQMMEMMQRMYPNEGQLPRKIPRELSLGQFRGTGPSEYTEGKVPRNKPRKRSVGILLSIDVYMSKHASIDERPRNYTDEVLPRVLEAVKQSLNPDLIHSQKLHRRYPSAATANPELSHGGSRAHHPETLPQVPRAHLWQIWSSSTTDFITSYGLIITPIYPLLIFLNS</sequence>
<protein>
    <submittedName>
        <fullName evidence="2">Uncharacterized protein</fullName>
    </submittedName>
</protein>
<dbReference type="HOGENOM" id="CLU_1477147_0_0_1"/>
<evidence type="ECO:0000313" key="2">
    <source>
        <dbReference type="EnsemblPlants" id="Bo4g158590.1"/>
    </source>
</evidence>
<reference evidence="2" key="2">
    <citation type="submission" date="2015-03" db="UniProtKB">
        <authorList>
            <consortium name="EnsemblPlants"/>
        </authorList>
    </citation>
    <scope>IDENTIFICATION</scope>
</reference>
<name>A0A0D3C224_BRAOL</name>
<keyword evidence="3" id="KW-1185">Reference proteome</keyword>
<feature type="region of interest" description="Disordered" evidence="1">
    <location>
        <begin position="123"/>
        <end position="143"/>
    </location>
</feature>
<dbReference type="Gramene" id="Bo4g158590.1">
    <property type="protein sequence ID" value="Bo4g158590.1"/>
    <property type="gene ID" value="Bo4g158590"/>
</dbReference>